<dbReference type="Proteomes" id="UP001153076">
    <property type="component" value="Unassembled WGS sequence"/>
</dbReference>
<sequence>MVFSGREAPSFTSSHNDPVVVEMKVASAIVRRNLIDIESSVDIITWDCLKKLTYLRRDILPLELPCKANNQNSKRLHVWLPIVVTTPVVRGSMAFTVQGSGSPSRGVVSSSSRSSPSTKARERNIKGGECGIRKKRREEEGTLATLAMATFSSVTLNGSEEPKGARSQDLVTSWTNAYLAAGSALRKFIGRLALAKKKSFSKYFNLGSQFEGFLSLYLLRFFSGPRSDSITWAINLGRGLQRSSSHI</sequence>
<protein>
    <submittedName>
        <fullName evidence="2">Uncharacterized protein</fullName>
    </submittedName>
</protein>
<organism evidence="2 3">
    <name type="scientific">Carnegiea gigantea</name>
    <dbReference type="NCBI Taxonomy" id="171969"/>
    <lineage>
        <taxon>Eukaryota</taxon>
        <taxon>Viridiplantae</taxon>
        <taxon>Streptophyta</taxon>
        <taxon>Embryophyta</taxon>
        <taxon>Tracheophyta</taxon>
        <taxon>Spermatophyta</taxon>
        <taxon>Magnoliopsida</taxon>
        <taxon>eudicotyledons</taxon>
        <taxon>Gunneridae</taxon>
        <taxon>Pentapetalae</taxon>
        <taxon>Caryophyllales</taxon>
        <taxon>Cactineae</taxon>
        <taxon>Cactaceae</taxon>
        <taxon>Cactoideae</taxon>
        <taxon>Echinocereeae</taxon>
        <taxon>Carnegiea</taxon>
    </lineage>
</organism>
<dbReference type="AlphaFoldDB" id="A0A9Q1GJU2"/>
<accession>A0A9Q1GJU2</accession>
<evidence type="ECO:0000256" key="1">
    <source>
        <dbReference type="SAM" id="MobiDB-lite"/>
    </source>
</evidence>
<keyword evidence="3" id="KW-1185">Reference proteome</keyword>
<proteinExistence type="predicted"/>
<evidence type="ECO:0000313" key="2">
    <source>
        <dbReference type="EMBL" id="KAJ8419918.1"/>
    </source>
</evidence>
<feature type="region of interest" description="Disordered" evidence="1">
    <location>
        <begin position="98"/>
        <end position="132"/>
    </location>
</feature>
<gene>
    <name evidence="2" type="ORF">Cgig2_028487</name>
</gene>
<dbReference type="EMBL" id="JAKOGI010004152">
    <property type="protein sequence ID" value="KAJ8419918.1"/>
    <property type="molecule type" value="Genomic_DNA"/>
</dbReference>
<evidence type="ECO:0000313" key="3">
    <source>
        <dbReference type="Proteomes" id="UP001153076"/>
    </source>
</evidence>
<reference evidence="2" key="1">
    <citation type="submission" date="2022-04" db="EMBL/GenBank/DDBJ databases">
        <title>Carnegiea gigantea Genome sequencing and assembly v2.</title>
        <authorList>
            <person name="Copetti D."/>
            <person name="Sanderson M.J."/>
            <person name="Burquez A."/>
            <person name="Wojciechowski M.F."/>
        </authorList>
    </citation>
    <scope>NUCLEOTIDE SEQUENCE</scope>
    <source>
        <strain evidence="2">SGP5-SGP5p</strain>
        <tissue evidence="2">Aerial part</tissue>
    </source>
</reference>
<comment type="caution">
    <text evidence="2">The sequence shown here is derived from an EMBL/GenBank/DDBJ whole genome shotgun (WGS) entry which is preliminary data.</text>
</comment>
<feature type="compositionally biased region" description="Low complexity" evidence="1">
    <location>
        <begin position="100"/>
        <end position="117"/>
    </location>
</feature>
<name>A0A9Q1GJU2_9CARY</name>